<gene>
    <name evidence="1" type="ORF">CUESP1_1346</name>
</gene>
<evidence type="ECO:0000313" key="1">
    <source>
        <dbReference type="EMBL" id="SHD76718.1"/>
    </source>
</evidence>
<name>A0A1M4PMS3_9FIRM</name>
<dbReference type="GO" id="GO:0044780">
    <property type="term" value="P:bacterial-type flagellum assembly"/>
    <property type="evidence" value="ECO:0007669"/>
    <property type="project" value="InterPro"/>
</dbReference>
<sequence>MENLNRIMDEKDSLMKKIDELDLSFITIFSQIKKEHSIEGIDELSLEEYPNLTKLKEVVKEVSSTLMTISLMDDKNTGAMKERLEQTKIELRKLKEGKKAYKGYNPSMNGSMLIDEKK</sequence>
<accession>A0A1M4PMS3</accession>
<keyword evidence="2" id="KW-1185">Reference proteome</keyword>
<protein>
    <submittedName>
        <fullName evidence="1">FlgN family protein</fullName>
    </submittedName>
</protein>
<reference evidence="1 2" key="1">
    <citation type="submission" date="2016-11" db="EMBL/GenBank/DDBJ databases">
        <authorList>
            <person name="Manzoor S."/>
        </authorList>
    </citation>
    <scope>NUCLEOTIDE SEQUENCE [LARGE SCALE GENOMIC DNA]</scope>
    <source>
        <strain evidence="1">Clostridium ultunense strain Esp</strain>
    </source>
</reference>
<dbReference type="EMBL" id="LT669839">
    <property type="protein sequence ID" value="SHD76718.1"/>
    <property type="molecule type" value="Genomic_DNA"/>
</dbReference>
<dbReference type="InterPro" id="IPR007809">
    <property type="entry name" value="FlgN-like"/>
</dbReference>
<dbReference type="AlphaFoldDB" id="A0A1M4PMS3"/>
<dbReference type="Pfam" id="PF05130">
    <property type="entry name" value="FlgN"/>
    <property type="match status" value="1"/>
</dbReference>
<dbReference type="Proteomes" id="UP000245423">
    <property type="component" value="Chromosome 1"/>
</dbReference>
<organism evidence="1 2">
    <name type="scientific">[Clostridium] ultunense Esp</name>
    <dbReference type="NCBI Taxonomy" id="1288971"/>
    <lineage>
        <taxon>Bacteria</taxon>
        <taxon>Bacillati</taxon>
        <taxon>Bacillota</taxon>
        <taxon>Tissierellia</taxon>
        <taxon>Tissierellales</taxon>
        <taxon>Tepidimicrobiaceae</taxon>
        <taxon>Schnuerera</taxon>
    </lineage>
</organism>
<proteinExistence type="predicted"/>
<evidence type="ECO:0000313" key="2">
    <source>
        <dbReference type="Proteomes" id="UP000245423"/>
    </source>
</evidence>